<evidence type="ECO:0000256" key="3">
    <source>
        <dbReference type="ARBA" id="ARBA00023002"/>
    </source>
</evidence>
<dbReference type="PANTHER" id="PTHR11911">
    <property type="entry name" value="INOSINE-5-MONOPHOSPHATE DEHYDROGENASE RELATED"/>
    <property type="match status" value="1"/>
</dbReference>
<dbReference type="GO" id="GO:0046872">
    <property type="term" value="F:metal ion binding"/>
    <property type="evidence" value="ECO:0007669"/>
    <property type="project" value="UniProtKB-KW"/>
</dbReference>
<keyword evidence="2" id="KW-0479">Metal-binding</keyword>
<organism evidence="10 11">
    <name type="scientific">Candidatus Gottesmanbacteria bacterium RIFCSPHIGHO2_02_FULL_40_13</name>
    <dbReference type="NCBI Taxonomy" id="1798384"/>
    <lineage>
        <taxon>Bacteria</taxon>
        <taxon>Candidatus Gottesmaniibacteriota</taxon>
    </lineage>
</organism>
<keyword evidence="4 7" id="KW-0129">CBS domain</keyword>
<dbReference type="CDD" id="cd04601">
    <property type="entry name" value="CBS_pair_IMPDH"/>
    <property type="match status" value="1"/>
</dbReference>
<dbReference type="NCBIfam" id="TIGR01302">
    <property type="entry name" value="IMP_dehydrog"/>
    <property type="match status" value="1"/>
</dbReference>
<dbReference type="SMART" id="SM01240">
    <property type="entry name" value="IMPDH"/>
    <property type="match status" value="1"/>
</dbReference>
<comment type="caution">
    <text evidence="10">The sequence shown here is derived from an EMBL/GenBank/DDBJ whole genome shotgun (WGS) entry which is preliminary data.</text>
</comment>
<comment type="similarity">
    <text evidence="1 8">Belongs to the IMPDH/GMPR family.</text>
</comment>
<dbReference type="SUPFAM" id="SSF51412">
    <property type="entry name" value="Inosine monophosphate dehydrogenase (IMPDH)"/>
    <property type="match status" value="1"/>
</dbReference>
<dbReference type="PANTHER" id="PTHR11911:SF111">
    <property type="entry name" value="INOSINE-5'-MONOPHOSPHATE DEHYDROGENASE"/>
    <property type="match status" value="1"/>
</dbReference>
<dbReference type="InterPro" id="IPR000644">
    <property type="entry name" value="CBS_dom"/>
</dbReference>
<reference evidence="10 11" key="1">
    <citation type="journal article" date="2016" name="Nat. Commun.">
        <title>Thousands of microbial genomes shed light on interconnected biogeochemical processes in an aquifer system.</title>
        <authorList>
            <person name="Anantharaman K."/>
            <person name="Brown C.T."/>
            <person name="Hug L.A."/>
            <person name="Sharon I."/>
            <person name="Castelle C.J."/>
            <person name="Probst A.J."/>
            <person name="Thomas B.C."/>
            <person name="Singh A."/>
            <person name="Wilkins M.J."/>
            <person name="Karaoz U."/>
            <person name="Brodie E.L."/>
            <person name="Williams K.H."/>
            <person name="Hubbard S.S."/>
            <person name="Banfield J.F."/>
        </authorList>
    </citation>
    <scope>NUCLEOTIDE SEQUENCE [LARGE SCALE GENOMIC DNA]</scope>
</reference>
<evidence type="ECO:0000256" key="1">
    <source>
        <dbReference type="ARBA" id="ARBA00005502"/>
    </source>
</evidence>
<dbReference type="InterPro" id="IPR005990">
    <property type="entry name" value="IMP_DH"/>
</dbReference>
<gene>
    <name evidence="10" type="ORF">A3D03_05245</name>
</gene>
<feature type="binding site" evidence="5">
    <location>
        <begin position="298"/>
        <end position="300"/>
    </location>
    <ligand>
        <name>NAD(+)</name>
        <dbReference type="ChEBI" id="CHEBI:57540"/>
    </ligand>
</feature>
<dbReference type="SMART" id="SM00116">
    <property type="entry name" value="CBS"/>
    <property type="match status" value="2"/>
</dbReference>
<evidence type="ECO:0000313" key="11">
    <source>
        <dbReference type="Proteomes" id="UP000177092"/>
    </source>
</evidence>
<evidence type="ECO:0000256" key="8">
    <source>
        <dbReference type="RuleBase" id="RU003927"/>
    </source>
</evidence>
<evidence type="ECO:0000313" key="10">
    <source>
        <dbReference type="EMBL" id="OGG20591.1"/>
    </source>
</evidence>
<evidence type="ECO:0000256" key="5">
    <source>
        <dbReference type="PIRSR" id="PIRSR000130-3"/>
    </source>
</evidence>
<dbReference type="FunFam" id="3.20.20.70:FF:000424">
    <property type="entry name" value="Inosine-5'-monophosphate dehydrogenase 2"/>
    <property type="match status" value="1"/>
</dbReference>
<proteinExistence type="inferred from homology"/>
<dbReference type="PIRSF" id="PIRSF000130">
    <property type="entry name" value="IMPDH"/>
    <property type="match status" value="1"/>
</dbReference>
<sequence length="480" mass="52223">MKNFDLGLTYDDVLLIPQRSRVIHRGDVSTRTKLTKNIELNIPFTSANMDTVTEANMAIALAKAGGIGIIHRFMTIEEQVEQVKKVKRHAGFIRYKPYTISEKALYEDAVRLISTYEISSFIVINSKDQVVGIVTKRDLLFETERKKPVINLMTPFSRLIYASNDVSIQEAQNILKKHKIEKLPLIDKNRKLQGLITAKSLEGNASHPQSTKDKHGRLRVGAAVGVVGDFMERALALVEKGVDVLVIDVAHGHNEVALSGMKKIRNKIKNIEIIGGNVATGQGVLDLIKLGVDGVKVGIGPGGLCTTRMVAGVGIPQFSAVLEASKAAKKYQVPIIADGGTNFPGDFTKALAAGASACMLAGWFAGTDESPGGIIMRNGMKYKVHRGAASFLAVADRKLENGEITDENKLNTVVPEGVEALVPYKGKVSDVIYQLLGALRSGMSYCNATTIKELRQNSKFVRITEAGFRESKSHNIAELN</sequence>
<dbReference type="Pfam" id="PF00478">
    <property type="entry name" value="IMPDH"/>
    <property type="match status" value="1"/>
</dbReference>
<accession>A0A1F6A7F3</accession>
<evidence type="ECO:0000256" key="6">
    <source>
        <dbReference type="PIRSR" id="PIRSR000130-4"/>
    </source>
</evidence>
<feature type="domain" description="CBS" evidence="9">
    <location>
        <begin position="92"/>
        <end position="149"/>
    </location>
</feature>
<feature type="domain" description="CBS" evidence="9">
    <location>
        <begin position="153"/>
        <end position="211"/>
    </location>
</feature>
<dbReference type="SUPFAM" id="SSF54631">
    <property type="entry name" value="CBS-domain pair"/>
    <property type="match status" value="1"/>
</dbReference>
<keyword evidence="5" id="KW-0520">NAD</keyword>
<keyword evidence="3 8" id="KW-0560">Oxidoreductase</keyword>
<feature type="binding site" description="in other chain" evidence="6">
    <location>
        <position position="302"/>
    </location>
    <ligand>
        <name>K(+)</name>
        <dbReference type="ChEBI" id="CHEBI:29103"/>
        <note>ligand shared between two tetrameric partners</note>
    </ligand>
</feature>
<evidence type="ECO:0000259" key="9">
    <source>
        <dbReference type="PROSITE" id="PS51371"/>
    </source>
</evidence>
<name>A0A1F6A7F3_9BACT</name>
<dbReference type="PROSITE" id="PS51371">
    <property type="entry name" value="CBS"/>
    <property type="match status" value="2"/>
</dbReference>
<evidence type="ECO:0000256" key="4">
    <source>
        <dbReference type="ARBA" id="ARBA00023122"/>
    </source>
</evidence>
<dbReference type="GO" id="GO:0006183">
    <property type="term" value="P:GTP biosynthetic process"/>
    <property type="evidence" value="ECO:0007669"/>
    <property type="project" value="TreeGrafter"/>
</dbReference>
<keyword evidence="6" id="KW-0630">Potassium</keyword>
<evidence type="ECO:0000256" key="2">
    <source>
        <dbReference type="ARBA" id="ARBA00022723"/>
    </source>
</evidence>
<evidence type="ECO:0000256" key="7">
    <source>
        <dbReference type="PROSITE-ProRule" id="PRU00703"/>
    </source>
</evidence>
<dbReference type="AlphaFoldDB" id="A0A1F6A7F3"/>
<dbReference type="InterPro" id="IPR013785">
    <property type="entry name" value="Aldolase_TIM"/>
</dbReference>
<feature type="binding site" description="in other chain" evidence="6">
    <location>
        <position position="300"/>
    </location>
    <ligand>
        <name>K(+)</name>
        <dbReference type="ChEBI" id="CHEBI:29103"/>
        <note>ligand shared between two tetrameric partners</note>
    </ligand>
</feature>
<dbReference type="CDD" id="cd00381">
    <property type="entry name" value="IMPDH"/>
    <property type="match status" value="1"/>
</dbReference>
<protein>
    <submittedName>
        <fullName evidence="10">IMP dehydrogenase</fullName>
    </submittedName>
</protein>
<dbReference type="EMBL" id="MFJN01000041">
    <property type="protein sequence ID" value="OGG20591.1"/>
    <property type="molecule type" value="Genomic_DNA"/>
</dbReference>
<dbReference type="InterPro" id="IPR046342">
    <property type="entry name" value="CBS_dom_sf"/>
</dbReference>
<dbReference type="InterPro" id="IPR001093">
    <property type="entry name" value="IMP_DH_GMPRt"/>
</dbReference>
<dbReference type="Proteomes" id="UP000177092">
    <property type="component" value="Unassembled WGS sequence"/>
</dbReference>
<feature type="binding site" description="in other chain" evidence="6">
    <location>
        <position position="305"/>
    </location>
    <ligand>
        <name>K(+)</name>
        <dbReference type="ChEBI" id="CHEBI:29103"/>
        <note>ligand shared between two tetrameric partners</note>
    </ligand>
</feature>
<dbReference type="GO" id="GO:0003938">
    <property type="term" value="F:IMP dehydrogenase activity"/>
    <property type="evidence" value="ECO:0007669"/>
    <property type="project" value="InterPro"/>
</dbReference>
<dbReference type="Gene3D" id="3.20.20.70">
    <property type="entry name" value="Aldolase class I"/>
    <property type="match status" value="1"/>
</dbReference>
<dbReference type="STRING" id="1798384.A3D03_05245"/>
<dbReference type="Pfam" id="PF00571">
    <property type="entry name" value="CBS"/>
    <property type="match status" value="2"/>
</dbReference>
<feature type="binding site" evidence="5">
    <location>
        <begin position="248"/>
        <end position="250"/>
    </location>
    <ligand>
        <name>NAD(+)</name>
        <dbReference type="ChEBI" id="CHEBI:57540"/>
    </ligand>
</feature>